<gene>
    <name evidence="2" type="ORF">SAMN05216207_102557</name>
</gene>
<organism evidence="2 3">
    <name type="scientific">Pseudonocardia ammonioxydans</name>
    <dbReference type="NCBI Taxonomy" id="260086"/>
    <lineage>
        <taxon>Bacteria</taxon>
        <taxon>Bacillati</taxon>
        <taxon>Actinomycetota</taxon>
        <taxon>Actinomycetes</taxon>
        <taxon>Pseudonocardiales</taxon>
        <taxon>Pseudonocardiaceae</taxon>
        <taxon>Pseudonocardia</taxon>
    </lineage>
</organism>
<keyword evidence="3" id="KW-1185">Reference proteome</keyword>
<feature type="region of interest" description="Disordered" evidence="1">
    <location>
        <begin position="1"/>
        <end position="55"/>
    </location>
</feature>
<evidence type="ECO:0000313" key="3">
    <source>
        <dbReference type="Proteomes" id="UP000199614"/>
    </source>
</evidence>
<accession>A0A1I5D7H9</accession>
<dbReference type="Proteomes" id="UP000199614">
    <property type="component" value="Unassembled WGS sequence"/>
</dbReference>
<dbReference type="AlphaFoldDB" id="A0A1I5D7H9"/>
<dbReference type="EMBL" id="FOUY01000025">
    <property type="protein sequence ID" value="SFN95066.1"/>
    <property type="molecule type" value="Genomic_DNA"/>
</dbReference>
<protein>
    <submittedName>
        <fullName evidence="2">Uncharacterized protein</fullName>
    </submittedName>
</protein>
<evidence type="ECO:0000313" key="2">
    <source>
        <dbReference type="EMBL" id="SFN95066.1"/>
    </source>
</evidence>
<name>A0A1I5D7H9_PSUAM</name>
<dbReference type="RefSeq" id="WP_177238635.1">
    <property type="nucleotide sequence ID" value="NZ_FOUY01000025.1"/>
</dbReference>
<reference evidence="2 3" key="1">
    <citation type="submission" date="2016-10" db="EMBL/GenBank/DDBJ databases">
        <authorList>
            <person name="de Groot N.N."/>
        </authorList>
    </citation>
    <scope>NUCLEOTIDE SEQUENCE [LARGE SCALE GENOMIC DNA]</scope>
    <source>
        <strain evidence="2 3">CGMCC 4.1877</strain>
    </source>
</reference>
<evidence type="ECO:0000256" key="1">
    <source>
        <dbReference type="SAM" id="MobiDB-lite"/>
    </source>
</evidence>
<sequence length="55" mass="5987">MTTTSDTHAPDTRPTDTRPTGARTAGTEHHAAVPTPRRTGEGESWLARLGWEETD</sequence>
<proteinExistence type="predicted"/>